<comment type="caution">
    <text evidence="7">The sequence shown here is derived from an EMBL/GenBank/DDBJ whole genome shotgun (WGS) entry which is preliminary data.</text>
</comment>
<dbReference type="GO" id="GO:0044550">
    <property type="term" value="P:secondary metabolite biosynthetic process"/>
    <property type="evidence" value="ECO:0007669"/>
    <property type="project" value="TreeGrafter"/>
</dbReference>
<proteinExistence type="predicted"/>
<dbReference type="SUPFAM" id="SSF52777">
    <property type="entry name" value="CoA-dependent acyltransferases"/>
    <property type="match status" value="2"/>
</dbReference>
<dbReference type="InterPro" id="IPR010071">
    <property type="entry name" value="AA_adenyl_dom"/>
</dbReference>
<dbReference type="GO" id="GO:0031177">
    <property type="term" value="F:phosphopantetheine binding"/>
    <property type="evidence" value="ECO:0007669"/>
    <property type="project" value="TreeGrafter"/>
</dbReference>
<dbReference type="Pfam" id="PF00668">
    <property type="entry name" value="Condensation"/>
    <property type="match status" value="1"/>
</dbReference>
<dbReference type="GO" id="GO:0005737">
    <property type="term" value="C:cytoplasm"/>
    <property type="evidence" value="ECO:0007669"/>
    <property type="project" value="TreeGrafter"/>
</dbReference>
<feature type="transmembrane region" description="Helical" evidence="5">
    <location>
        <begin position="1682"/>
        <end position="1705"/>
    </location>
</feature>
<dbReference type="SUPFAM" id="SSF103473">
    <property type="entry name" value="MFS general substrate transporter"/>
    <property type="match status" value="1"/>
</dbReference>
<sequence length="1846" mass="197634">MTETRSRPADWSEAKRALLAQRLRGAAAPVQVVRARPAGTVPPLSSGQERLWFMEQFAPGGAAYALTPARRLLGPLDRAALDDALTELVARHEALRMAFPTTPDGTAEVTLAEPGPVTAEFTDLSGLAEPAARAAELIEARTAEPFDLAAGPLLRVLLLRLGAEEHVLALVLHHIVVDGWSVDILQRELDALYAARTGGAPADLAPVPVQFGDYAAWQRERLAGGELDGDREYWRTALAGVPALDLPADRPRPPVLTHAGAAHAFHWDRRLTDRIAEVARAYGASTYMTVLAGYQALLARYAGQRDFAVGSPVAGRLHRELEGVVGSFVNMLAIRARLEEGLTYGRLLSRVREATLDAYAHQEVPFEQVVADLDVVRDVSRSAVFQTTFAFQNYGERGAAQPPALAAAEGFHYAAGSTHFDLALYLGEQPDGLHGLFTYRTDLFDEATIVRLAERFELLLDAALADPDLPVDELPLLTAAERAQLADWQQGPALPAAGPATLTELLARTAAAYPDRPALVFADQQLTYRQLDQQANSLARRLRGLGVGPDDRVALCLEQSPRLAAALVGVLKAGGGYLPLDPEQPPARLAHLVADAGVKVLVTETGLRERFPDHTGPTLLLDALAPDPEGTALEPVAGPDDLAYVIYTSGSTGKPKGVAVQHRQIVNYLTGVGERLRIEPGGRYGLLQSLAFDFSLTVLYLALTTGGTVHLLERRISGAELADQVAALELDYLKMTPSHLAALTADAPAERLLPGKALVLGGEASGWAWAAELAALGRCAVFNHYGPTEATVGVTVFEVTAGRAGPGNTPIGTPLAGARCLVLDERLRPVPPGVTGELYLGGDRLARGYLGRPDLTAERFVEAPDGSGRLYRTGDLARWRRPEAGEGTLDYLGRADDQLKVRGYRVEPGEIEAALAELPGVTQAVVVSRGEGVRQNLVGYLEHPGGGEPPAPAEVRAHLLELLPDYMVPARFVWLDRLPLQAHGKVDRKALPDPAEAVATGEFVEPAGEAETRVAAIYADLLEVARVGALDDFFALGGHSLLATQVVARLRRAYPDLPTPVGVMDLFRFPTVRQLALLISDPAADRGPQGLLHRLTPQRTRTTASVVCAPYGGGSALIYKPLADALPADWALHSLAVPGHELGEEAMAPEEVAARCAQEILTEVEGEIVLYGHCGVGVQLCVEIARLVEAAGREVAAVYLGGIFPFARPRGRGAAVGEWWAELADRLRSDQGVINSLAAAGLDTEDVTPEQLRLIVHNRRTGGKAAERYFTELYETEGGRLKAPVIAVCGQRDPATEFYQERFREWHRITDTAAVVVLAEAGHFYLRYRAEELAAVVTGVHPAVAAAREERFRRTEESTWWLEAVSRDPREPAGQADQVRPSMARFLTVAAGQQVSMIGSALTEFALPVWIYLRTGSLAHFGLLAAFALVPGIVVAPLAGTVVDRGDRRRIMLLGDLAAGATQAVMLVLALSHRLTVWEVYPLISALSVALTFQRFAWGSAVPQLVPKRYLGRANGVVQMAFGFAQFLVPLFAVGLLAAVGLGGILCFDVASYLVAVGVVLLVRFPAALAWTRRESVAAEIRAGFRLSLGNPQFRAMLGFFAVLNIFLSPLFLLTTPLVLSFDRLAATGWVAMAGGAGAVCGGVALLVWGGPRRRRLRGVLLATMALGAACLLTGLRPSLPLVALGAFGMAGGLALVNGVYATIIQTKVPLRFHGRVIAVNTMVAWSTLPVGFAVVAPFGPRLLQPLMAPGGALAPTAGRLIGTGPGRGIGLLYLLLGLAILLLALAALRVPRLARFDREVPDAVSDELVGLAILHDQRDQQAEKDEQDQQDQQDQQDRNPERGAQ</sequence>
<dbReference type="PANTHER" id="PTHR45527:SF1">
    <property type="entry name" value="FATTY ACID SYNTHASE"/>
    <property type="match status" value="1"/>
</dbReference>
<evidence type="ECO:0000259" key="6">
    <source>
        <dbReference type="PROSITE" id="PS50075"/>
    </source>
</evidence>
<dbReference type="InterPro" id="IPR023213">
    <property type="entry name" value="CAT-like_dom_sf"/>
</dbReference>
<dbReference type="FunFam" id="3.40.50.980:FF:000001">
    <property type="entry name" value="Non-ribosomal peptide synthetase"/>
    <property type="match status" value="1"/>
</dbReference>
<dbReference type="NCBIfam" id="TIGR01733">
    <property type="entry name" value="AA-adenyl-dom"/>
    <property type="match status" value="1"/>
</dbReference>
<dbReference type="OrthoDB" id="2472181at2"/>
<accession>A0A2V4NK63</accession>
<dbReference type="PROSITE" id="PS00012">
    <property type="entry name" value="PHOSPHOPANTETHEINE"/>
    <property type="match status" value="1"/>
</dbReference>
<evidence type="ECO:0000256" key="4">
    <source>
        <dbReference type="SAM" id="MobiDB-lite"/>
    </source>
</evidence>
<organism evidence="7 8">
    <name type="scientific">Streptomyces tateyamensis</name>
    <dbReference type="NCBI Taxonomy" id="565073"/>
    <lineage>
        <taxon>Bacteria</taxon>
        <taxon>Bacillati</taxon>
        <taxon>Actinomycetota</taxon>
        <taxon>Actinomycetes</taxon>
        <taxon>Kitasatosporales</taxon>
        <taxon>Streptomycetaceae</taxon>
        <taxon>Streptomyces</taxon>
    </lineage>
</organism>
<feature type="transmembrane region" description="Helical" evidence="5">
    <location>
        <begin position="1593"/>
        <end position="1615"/>
    </location>
</feature>
<dbReference type="Gene3D" id="1.20.1250.20">
    <property type="entry name" value="MFS general substrate transporter like domains"/>
    <property type="match status" value="1"/>
</dbReference>
<dbReference type="Pfam" id="PF07690">
    <property type="entry name" value="MFS_1"/>
    <property type="match status" value="1"/>
</dbReference>
<dbReference type="GO" id="GO:0003824">
    <property type="term" value="F:catalytic activity"/>
    <property type="evidence" value="ECO:0007669"/>
    <property type="project" value="InterPro"/>
</dbReference>
<dbReference type="InterPro" id="IPR025110">
    <property type="entry name" value="AMP-bd_C"/>
</dbReference>
<keyword evidence="8" id="KW-1185">Reference proteome</keyword>
<dbReference type="GO" id="GO:0043041">
    <property type="term" value="P:amino acid activation for nonribosomal peptide biosynthetic process"/>
    <property type="evidence" value="ECO:0007669"/>
    <property type="project" value="TreeGrafter"/>
</dbReference>
<evidence type="ECO:0000256" key="5">
    <source>
        <dbReference type="SAM" id="Phobius"/>
    </source>
</evidence>
<dbReference type="Gene3D" id="3.40.50.1820">
    <property type="entry name" value="alpha/beta hydrolase"/>
    <property type="match status" value="1"/>
</dbReference>
<dbReference type="PANTHER" id="PTHR45527">
    <property type="entry name" value="NONRIBOSOMAL PEPTIDE SYNTHETASE"/>
    <property type="match status" value="1"/>
</dbReference>
<dbReference type="EMBL" id="PYBW01000109">
    <property type="protein sequence ID" value="PYC71877.1"/>
    <property type="molecule type" value="Genomic_DNA"/>
</dbReference>
<keyword evidence="5" id="KW-0812">Transmembrane</keyword>
<dbReference type="InterPro" id="IPR001031">
    <property type="entry name" value="Thioesterase"/>
</dbReference>
<dbReference type="GO" id="GO:0008610">
    <property type="term" value="P:lipid biosynthetic process"/>
    <property type="evidence" value="ECO:0007669"/>
    <property type="project" value="UniProtKB-ARBA"/>
</dbReference>
<name>A0A2V4NK63_9ACTN</name>
<dbReference type="Gene3D" id="3.30.300.30">
    <property type="match status" value="1"/>
</dbReference>
<dbReference type="Gene3D" id="2.30.38.10">
    <property type="entry name" value="Luciferase, Domain 3"/>
    <property type="match status" value="1"/>
</dbReference>
<dbReference type="InterPro" id="IPR009081">
    <property type="entry name" value="PP-bd_ACP"/>
</dbReference>
<dbReference type="InterPro" id="IPR036259">
    <property type="entry name" value="MFS_trans_sf"/>
</dbReference>
<dbReference type="Gene3D" id="1.10.1200.10">
    <property type="entry name" value="ACP-like"/>
    <property type="match status" value="1"/>
</dbReference>
<feature type="transmembrane region" description="Helical" evidence="5">
    <location>
        <begin position="1657"/>
        <end position="1676"/>
    </location>
</feature>
<dbReference type="InterPro" id="IPR020845">
    <property type="entry name" value="AMP-binding_CS"/>
</dbReference>
<dbReference type="Pfam" id="PF13193">
    <property type="entry name" value="AMP-binding_C"/>
    <property type="match status" value="1"/>
</dbReference>
<dbReference type="InterPro" id="IPR011701">
    <property type="entry name" value="MFS"/>
</dbReference>
<dbReference type="InterPro" id="IPR029058">
    <property type="entry name" value="AB_hydrolase_fold"/>
</dbReference>
<evidence type="ECO:0000256" key="3">
    <source>
        <dbReference type="ARBA" id="ARBA00022553"/>
    </source>
</evidence>
<feature type="domain" description="Carrier" evidence="6">
    <location>
        <begin position="1005"/>
        <end position="1083"/>
    </location>
</feature>
<feature type="transmembrane region" description="Helical" evidence="5">
    <location>
        <begin position="1627"/>
        <end position="1650"/>
    </location>
</feature>
<dbReference type="SUPFAM" id="SSF56801">
    <property type="entry name" value="Acetyl-CoA synthetase-like"/>
    <property type="match status" value="1"/>
</dbReference>
<dbReference type="Pfam" id="PF00501">
    <property type="entry name" value="AMP-binding"/>
    <property type="match status" value="1"/>
</dbReference>
<reference evidence="7 8" key="1">
    <citation type="submission" date="2018-03" db="EMBL/GenBank/DDBJ databases">
        <title>Bioinformatic expansion and discovery of thiopeptide antibiotics.</title>
        <authorList>
            <person name="Schwalen C.J."/>
            <person name="Hudson G.A."/>
            <person name="Mitchell D.A."/>
        </authorList>
    </citation>
    <scope>NUCLEOTIDE SEQUENCE [LARGE SCALE GENOMIC DNA]</scope>
    <source>
        <strain evidence="7 8">ATCC 21389</strain>
    </source>
</reference>
<dbReference type="FunFam" id="3.40.50.12780:FF:000012">
    <property type="entry name" value="Non-ribosomal peptide synthetase"/>
    <property type="match status" value="1"/>
</dbReference>
<feature type="region of interest" description="Disordered" evidence="4">
    <location>
        <begin position="1819"/>
        <end position="1846"/>
    </location>
</feature>
<keyword evidence="5" id="KW-1133">Transmembrane helix</keyword>
<evidence type="ECO:0000256" key="1">
    <source>
        <dbReference type="ARBA" id="ARBA00001957"/>
    </source>
</evidence>
<dbReference type="InterPro" id="IPR000873">
    <property type="entry name" value="AMP-dep_synth/lig_dom"/>
</dbReference>
<dbReference type="CDD" id="cd06173">
    <property type="entry name" value="MFS_MefA_like"/>
    <property type="match status" value="1"/>
</dbReference>
<dbReference type="PROSITE" id="PS50075">
    <property type="entry name" value="CARRIER"/>
    <property type="match status" value="1"/>
</dbReference>
<feature type="transmembrane region" description="Helical" evidence="5">
    <location>
        <begin position="1552"/>
        <end position="1572"/>
    </location>
</feature>
<gene>
    <name evidence="7" type="ORF">C7C46_26370</name>
</gene>
<evidence type="ECO:0000313" key="8">
    <source>
        <dbReference type="Proteomes" id="UP000248039"/>
    </source>
</evidence>
<feature type="compositionally biased region" description="Basic and acidic residues" evidence="4">
    <location>
        <begin position="1836"/>
        <end position="1846"/>
    </location>
</feature>
<dbReference type="Gene3D" id="3.30.559.30">
    <property type="entry name" value="Nonribosomal peptide synthetase, condensation domain"/>
    <property type="match status" value="1"/>
</dbReference>
<feature type="transmembrane region" description="Helical" evidence="5">
    <location>
        <begin position="1770"/>
        <end position="1789"/>
    </location>
</feature>
<keyword evidence="5" id="KW-0472">Membrane</keyword>
<dbReference type="SUPFAM" id="SSF53474">
    <property type="entry name" value="alpha/beta-Hydrolases"/>
    <property type="match status" value="1"/>
</dbReference>
<protein>
    <submittedName>
        <fullName evidence="7">Non-ribosomal peptide synthetase</fullName>
    </submittedName>
</protein>
<keyword evidence="3" id="KW-0597">Phosphoprotein</keyword>
<feature type="transmembrane region" description="Helical" evidence="5">
    <location>
        <begin position="1418"/>
        <end position="1439"/>
    </location>
</feature>
<dbReference type="RefSeq" id="WP_110672428.1">
    <property type="nucleotide sequence ID" value="NZ_PYBW01000109.1"/>
</dbReference>
<dbReference type="Pfam" id="PF00975">
    <property type="entry name" value="Thioesterase"/>
    <property type="match status" value="1"/>
</dbReference>
<dbReference type="InterPro" id="IPR006162">
    <property type="entry name" value="Ppantetheine_attach_site"/>
</dbReference>
<dbReference type="InterPro" id="IPR045851">
    <property type="entry name" value="AMP-bd_C_sf"/>
</dbReference>
<dbReference type="CDD" id="cd05930">
    <property type="entry name" value="A_NRPS"/>
    <property type="match status" value="1"/>
</dbReference>
<keyword evidence="2" id="KW-0596">Phosphopantetheine</keyword>
<evidence type="ECO:0000313" key="7">
    <source>
        <dbReference type="EMBL" id="PYC71877.1"/>
    </source>
</evidence>
<dbReference type="GO" id="GO:0022857">
    <property type="term" value="F:transmembrane transporter activity"/>
    <property type="evidence" value="ECO:0007669"/>
    <property type="project" value="InterPro"/>
</dbReference>
<dbReference type="Proteomes" id="UP000248039">
    <property type="component" value="Unassembled WGS sequence"/>
</dbReference>
<comment type="cofactor">
    <cofactor evidence="1">
        <name>pantetheine 4'-phosphate</name>
        <dbReference type="ChEBI" id="CHEBI:47942"/>
    </cofactor>
</comment>
<evidence type="ECO:0000256" key="2">
    <source>
        <dbReference type="ARBA" id="ARBA00022450"/>
    </source>
</evidence>
<feature type="transmembrane region" description="Helical" evidence="5">
    <location>
        <begin position="1527"/>
        <end position="1546"/>
    </location>
</feature>
<dbReference type="Gene3D" id="3.30.559.10">
    <property type="entry name" value="Chloramphenicol acetyltransferase-like domain"/>
    <property type="match status" value="1"/>
</dbReference>
<feature type="transmembrane region" description="Helical" evidence="5">
    <location>
        <begin position="1717"/>
        <end position="1740"/>
    </location>
</feature>
<dbReference type="CDD" id="cd19531">
    <property type="entry name" value="LCL_NRPS-like"/>
    <property type="match status" value="1"/>
</dbReference>
<dbReference type="InterPro" id="IPR036736">
    <property type="entry name" value="ACP-like_sf"/>
</dbReference>
<dbReference type="PROSITE" id="PS00455">
    <property type="entry name" value="AMP_BINDING"/>
    <property type="match status" value="1"/>
</dbReference>
<dbReference type="InterPro" id="IPR001242">
    <property type="entry name" value="Condensation_dom"/>
</dbReference>
<dbReference type="Gene3D" id="3.40.50.980">
    <property type="match status" value="2"/>
</dbReference>
<dbReference type="Pfam" id="PF00550">
    <property type="entry name" value="PP-binding"/>
    <property type="match status" value="1"/>
</dbReference>